<evidence type="ECO:0000256" key="2">
    <source>
        <dbReference type="PROSITE-ProRule" id="PRU00708"/>
    </source>
</evidence>
<evidence type="ECO:0000259" key="3">
    <source>
        <dbReference type="SMART" id="SM00672"/>
    </source>
</evidence>
<name>A0ABP0RN80_9DINO</name>
<dbReference type="InterPro" id="IPR006598">
    <property type="entry name" value="CAP10"/>
</dbReference>
<feature type="domain" description="Glycosyl transferase CAP10" evidence="3">
    <location>
        <begin position="631"/>
        <end position="913"/>
    </location>
</feature>
<dbReference type="PROSITE" id="PS51375">
    <property type="entry name" value="PPR"/>
    <property type="match status" value="3"/>
</dbReference>
<reference evidence="4 5" key="1">
    <citation type="submission" date="2024-02" db="EMBL/GenBank/DDBJ databases">
        <authorList>
            <person name="Chen Y."/>
            <person name="Shah S."/>
            <person name="Dougan E. K."/>
            <person name="Thang M."/>
            <person name="Chan C."/>
        </authorList>
    </citation>
    <scope>NUCLEOTIDE SEQUENCE [LARGE SCALE GENOMIC DNA]</scope>
</reference>
<comment type="caution">
    <text evidence="4">The sequence shown here is derived from an EMBL/GenBank/DDBJ whole genome shotgun (WGS) entry which is preliminary data.</text>
</comment>
<dbReference type="EMBL" id="CAXAMN010026250">
    <property type="protein sequence ID" value="CAK9101509.1"/>
    <property type="molecule type" value="Genomic_DNA"/>
</dbReference>
<feature type="repeat" description="PPR" evidence="2">
    <location>
        <begin position="201"/>
        <end position="235"/>
    </location>
</feature>
<organism evidence="4 5">
    <name type="scientific">Durusdinium trenchii</name>
    <dbReference type="NCBI Taxonomy" id="1381693"/>
    <lineage>
        <taxon>Eukaryota</taxon>
        <taxon>Sar</taxon>
        <taxon>Alveolata</taxon>
        <taxon>Dinophyceae</taxon>
        <taxon>Suessiales</taxon>
        <taxon>Symbiodiniaceae</taxon>
        <taxon>Durusdinium</taxon>
    </lineage>
</organism>
<dbReference type="InterPro" id="IPR036063">
    <property type="entry name" value="Smr_dom_sf"/>
</dbReference>
<dbReference type="InterPro" id="IPR002885">
    <property type="entry name" value="PPR_rpt"/>
</dbReference>
<feature type="repeat" description="PPR" evidence="2">
    <location>
        <begin position="165"/>
        <end position="200"/>
    </location>
</feature>
<gene>
    <name evidence="4" type="ORF">CCMP2556_LOCUS47853</name>
</gene>
<dbReference type="Pfam" id="PF13812">
    <property type="entry name" value="PPR_3"/>
    <property type="match status" value="3"/>
</dbReference>
<dbReference type="InterPro" id="IPR011990">
    <property type="entry name" value="TPR-like_helical_dom_sf"/>
</dbReference>
<dbReference type="Proteomes" id="UP001642484">
    <property type="component" value="Unassembled WGS sequence"/>
</dbReference>
<dbReference type="SMART" id="SM00672">
    <property type="entry name" value="CAP10"/>
    <property type="match status" value="1"/>
</dbReference>
<accession>A0ABP0RN80</accession>
<proteinExistence type="predicted"/>
<dbReference type="PANTHER" id="PTHR47936">
    <property type="entry name" value="PPR_LONG DOMAIN-CONTAINING PROTEIN"/>
    <property type="match status" value="1"/>
</dbReference>
<evidence type="ECO:0000313" key="5">
    <source>
        <dbReference type="Proteomes" id="UP001642484"/>
    </source>
</evidence>
<keyword evidence="5" id="KW-1185">Reference proteome</keyword>
<dbReference type="PANTHER" id="PTHR47936:SF1">
    <property type="entry name" value="PENTATRICOPEPTIDE REPEAT-CONTAINING PROTEIN GUN1, CHLOROPLASTIC"/>
    <property type="match status" value="1"/>
</dbReference>
<dbReference type="Gene3D" id="1.25.40.10">
    <property type="entry name" value="Tetratricopeptide repeat domain"/>
    <property type="match status" value="3"/>
</dbReference>
<dbReference type="SUPFAM" id="SSF160443">
    <property type="entry name" value="SMR domain-like"/>
    <property type="match status" value="1"/>
</dbReference>
<evidence type="ECO:0000256" key="1">
    <source>
        <dbReference type="ARBA" id="ARBA00022737"/>
    </source>
</evidence>
<keyword evidence="1" id="KW-0677">Repeat</keyword>
<dbReference type="Pfam" id="PF13041">
    <property type="entry name" value="PPR_2"/>
    <property type="match status" value="1"/>
</dbReference>
<feature type="repeat" description="PPR" evidence="2">
    <location>
        <begin position="345"/>
        <end position="379"/>
    </location>
</feature>
<sequence>MRRSAEQAARRLTTAHRWSRRKTSTVENLPLLFKSLSEKKDAKSIFHLLEELRHQAAELDNQKYTIGISTCSRGKLWQHACWLFAVMPKAQVQPNVTTSNTAMISCSKGRQWQLVSHIFQEMPKAQLQPDVFSFNATMSSLQTASHWWEALSLCEAMPRVEVQPDRVSLNTALNALVKLGGQWQKAMSYFAMMPKLELLPDVISYTSVIRTCEEATEWQLALSLFEAMPRSEVQPDLVSYTVAITCCKKGIQWQLAVKFINDMLNSRISPDVVGYSAAITSCEKAGAWQHAFLTLDVMTRALVLPNVISYSAAISSCEKANEWQQALWLFNSMGNGTFAAPVQRNVFSYAAAITACKHGTQWKQALRFLEQMPEEHLEPDRVCYNALLDCAELQENRLGGHLFLQALPLFGSHTSSFRWPEVIDLHGLSEGSAQLLLRWWLSTAVAQRLRSRGGEQVTYVVITGKGRSRQAWDVTDVKAAALRLLHALKLLRREVSHAETGGRFRLKLKKEDLVKVQSAGSIFPTNLSARSARPAPLVRELERETAGGKKQYEMIGNSPANIRANDIWKQKEDWGHLYCRFRVLGGELHTCNPWQMEVLKHDLSTSGEPWGQYKAMSRALRLLLALDLLPEDLDLFVSMNIYDQDPLPMPVLTKARYVFTQNLLRVPSYELIGPLLDQIRQDLVPIPWDEKEPQLFWRGGMRSFNRCTCRGRHDRFATWPAHWRNFTELLEDGGGSAGSEPPAPCGCIRHITNGSTLELCNRVRLCELSRQHPQLVDAKLAYIPESYETIRARAEERGYVAQYTQPSAQMRYKYLISTDGSTIDDTRIYWMLSTGSLVFKQITPLLGFGITALEPMVHFVPIKEDLSDLVEKLHWARAHDEICRQMAARARDFARSYFTEEQILHYILRVIQRS</sequence>
<evidence type="ECO:0000313" key="4">
    <source>
        <dbReference type="EMBL" id="CAK9101509.1"/>
    </source>
</evidence>
<dbReference type="Pfam" id="PF05686">
    <property type="entry name" value="Glyco_transf_90"/>
    <property type="match status" value="1"/>
</dbReference>
<protein>
    <recommendedName>
        <fullName evidence="3">Glycosyl transferase CAP10 domain-containing protein</fullName>
    </recommendedName>
</protein>